<organism evidence="1 4">
    <name type="scientific">Arthrobacter bambusae</name>
    <dbReference type="NCBI Taxonomy" id="1338426"/>
    <lineage>
        <taxon>Bacteria</taxon>
        <taxon>Bacillati</taxon>
        <taxon>Actinomycetota</taxon>
        <taxon>Actinomycetes</taxon>
        <taxon>Micrococcales</taxon>
        <taxon>Micrococcaceae</taxon>
        <taxon>Arthrobacter</taxon>
    </lineage>
</organism>
<dbReference type="EMBL" id="JAUSTF010000001">
    <property type="protein sequence ID" value="MDQ0178676.1"/>
    <property type="molecule type" value="Genomic_DNA"/>
</dbReference>
<dbReference type="EMBL" id="JAUSRG010000006">
    <property type="protein sequence ID" value="MDP9905584.1"/>
    <property type="molecule type" value="Genomic_DNA"/>
</dbReference>
<dbReference type="Proteomes" id="UP001230951">
    <property type="component" value="Unassembled WGS sequence"/>
</dbReference>
<evidence type="ECO:0000313" key="2">
    <source>
        <dbReference type="EMBL" id="MDQ0178676.1"/>
    </source>
</evidence>
<evidence type="ECO:0000313" key="3">
    <source>
        <dbReference type="Proteomes" id="UP001230951"/>
    </source>
</evidence>
<gene>
    <name evidence="1" type="ORF">J2S90_002555</name>
    <name evidence="2" type="ORF">J2S93_000083</name>
</gene>
<evidence type="ECO:0000313" key="1">
    <source>
        <dbReference type="EMBL" id="MDP9905584.1"/>
    </source>
</evidence>
<sequence length="196" mass="21542">MTSLLETMARYEMTASWAVWPPSASYERTSDISFPAGVLDGVLHARSVILGLNPGESSIERRPWQNFHTAGKHNDHFLAEAFRDTPHWGAYMTDLLTEVNSKSATVDLSGETIGRDVAVLVEQLQSLGAADPLFIVIGTKAAKAFIEHEPVLADAVGLSRPRWVVVPHYSAANGRIHGNSPEKYRRLVLEAVNDTH</sequence>
<keyword evidence="3" id="KW-1185">Reference proteome</keyword>
<dbReference type="RefSeq" id="WP_306961708.1">
    <property type="nucleotide sequence ID" value="NZ_JAUSRG010000006.1"/>
</dbReference>
<comment type="caution">
    <text evidence="1">The sequence shown here is derived from an EMBL/GenBank/DDBJ whole genome shotgun (WGS) entry which is preliminary data.</text>
</comment>
<dbReference type="AlphaFoldDB" id="A0AAW8DG25"/>
<dbReference type="Proteomes" id="UP001242995">
    <property type="component" value="Unassembled WGS sequence"/>
</dbReference>
<protein>
    <recommendedName>
        <fullName evidence="5">Uracil-DNA glycosylase-like domain-containing protein</fullName>
    </recommendedName>
</protein>
<evidence type="ECO:0008006" key="5">
    <source>
        <dbReference type="Google" id="ProtNLM"/>
    </source>
</evidence>
<evidence type="ECO:0000313" key="4">
    <source>
        <dbReference type="Proteomes" id="UP001242995"/>
    </source>
</evidence>
<name>A0AAW8DG25_9MICC</name>
<reference evidence="1 3" key="1">
    <citation type="submission" date="2023-07" db="EMBL/GenBank/DDBJ databases">
        <title>Sorghum-associated microbial communities from plants grown in Nebraska, USA.</title>
        <authorList>
            <person name="Schachtman D."/>
        </authorList>
    </citation>
    <scope>NUCLEOTIDE SEQUENCE</scope>
    <source>
        <strain evidence="1">DS1006</strain>
        <strain evidence="2 3">DS1016</strain>
    </source>
</reference>
<accession>A0AAW8DG25</accession>
<proteinExistence type="predicted"/>